<feature type="region of interest" description="Disordered" evidence="2">
    <location>
        <begin position="324"/>
        <end position="351"/>
    </location>
</feature>
<dbReference type="Gene3D" id="1.10.150.20">
    <property type="entry name" value="5' to 3' exonuclease, C-terminal subdomain"/>
    <property type="match status" value="1"/>
</dbReference>
<protein>
    <recommendedName>
        <fullName evidence="1">Mitochondrial DNA polymerase catalytic subunit</fullName>
    </recommendedName>
</protein>
<dbReference type="PRINTS" id="PR00867">
    <property type="entry name" value="DNAPOLG"/>
</dbReference>
<dbReference type="OrthoDB" id="5588663at2759"/>
<name>A0A1D1VQN1_RAMVA</name>
<dbReference type="InterPro" id="IPR041336">
    <property type="entry name" value="DNApol_Exo"/>
</dbReference>
<dbReference type="InterPro" id="IPR043502">
    <property type="entry name" value="DNA/RNA_pol_sf"/>
</dbReference>
<dbReference type="FunFam" id="3.30.420.390:FF:000002">
    <property type="entry name" value="DNA polymerase gamma, catalytic subunit"/>
    <property type="match status" value="1"/>
</dbReference>
<sequence>MAVVLNYCHRCRSMTVNLFSDHLRRLSSETPAGSQLGSTTRRFSTVLKTKAPKEEKADQQSSSTSKPSDPAVRFNLVRIQMIPEEQRQVLFKAPVAIPSSSTEKQCIAHLKAKGLWGTQPKPLSVPDVNLPALLGVNIEEHFRNIAIEQTQPYVDALDKLIARTAPPLPKKWAFTPGWTKYSTDGTTEGVPFPPDDALVFDVETCMTEGKYPTLATALSSTNWYSWCSRRLVDNTEEPLAPGGRLQLEHLIPLEASPGSSIDQVDWRPRVAVGHNVSFDRSYIVEQYFPQGSQLRFVDTMSMHIALAGFTTAQRAVHMKLNAARKKKPEEIAKQKAIAKKKASSKRDDDNSTQRWLEVGAMNNLEDVYQLHCSAKLPYDKQLQKVFVDGTLDQVREKFQPLMTYCGNDVRATHQLTQALIPKFREAMPHPVTFGGLLEMSSAYLPVNKNWETYISKSNAACDKLEQEMNNDLVKLARERLALRENDEYKNDLWMWDLDWSTQKVTTRTKSAELAGYPKWFRDMCDKVELDEKGEPVPGKVSLRMRVVPKLMQLTWDGWPLHHTMEHGWGWLEPAPLEAMTTVRSPKKKKKDEEEPKKAKTTKSQADAVFPLQKLIELATKLGRPVATVKEEVVKPLPEPESVLSDDDWDKISEMTPDQQQTFFAQQKDAPESTKVSRRFGRPEQPAPTIDDEELSKIFGEDLELQDFAARTQAAKQAKYITSKDKQKPVKEAEVNAYLDVVPGCIFRRLTHHNGIEFNVGNPLAKDFLQYFESGILKASFGSASDVIKHSKMVTYWHNNKDRVESQLVGHLEIEHLPDKIVKSPDYNDDLRLGAILPRLTLMGTVTRRAVEATWMTASNAKPGRIGSELKAMIQAPPGFNFVGADVDSQELWIAAILGDANWLQQHGCTAFGWMTLQGSKADGTDMHSKTAEQAGIGRDHAKILNYGRIYGAGREYTAVLLKNFSQDLTEAQANGKAHRIYSFAKGNRLYRLNALGKFLAEQCGLSPADTEQGIKYGAVKQIYELAYGKQFSEKDSKKEYGQIMSHMTEGSIWANGSESHMFNMLESVANSPQPRTPVLGCRISRCLMKENVEDDFLTSRVNWVVQSSAVDYLHLMLVCMKWLMRKYDIKGRFSLSIHDEVRYIVAEEDRYRAALALHITNLLTRAMFAYKVGICDLPQSVAYFSAVDVDKVIRKEVNLDCSTPSNAEGLEKEYGVPKGEALDVFQALEKCSGKLSV</sequence>
<dbReference type="GO" id="GO:0005760">
    <property type="term" value="C:gamma DNA polymerase complex"/>
    <property type="evidence" value="ECO:0007669"/>
    <property type="project" value="InterPro"/>
</dbReference>
<dbReference type="GO" id="GO:0008408">
    <property type="term" value="F:3'-5' exonuclease activity"/>
    <property type="evidence" value="ECO:0007669"/>
    <property type="project" value="TreeGrafter"/>
</dbReference>
<dbReference type="InterPro" id="IPR012337">
    <property type="entry name" value="RNaseH-like_sf"/>
</dbReference>
<feature type="region of interest" description="Disordered" evidence="2">
    <location>
        <begin position="580"/>
        <end position="604"/>
    </location>
</feature>
<reference evidence="4 5" key="1">
    <citation type="journal article" date="2016" name="Nat. Commun.">
        <title>Extremotolerant tardigrade genome and improved radiotolerance of human cultured cells by tardigrade-unique protein.</title>
        <authorList>
            <person name="Hashimoto T."/>
            <person name="Horikawa D.D."/>
            <person name="Saito Y."/>
            <person name="Kuwahara H."/>
            <person name="Kozuka-Hata H."/>
            <person name="Shin-I T."/>
            <person name="Minakuchi Y."/>
            <person name="Ohishi K."/>
            <person name="Motoyama A."/>
            <person name="Aizu T."/>
            <person name="Enomoto A."/>
            <person name="Kondo K."/>
            <person name="Tanaka S."/>
            <person name="Hara Y."/>
            <person name="Koshikawa S."/>
            <person name="Sagara H."/>
            <person name="Miura T."/>
            <person name="Yokobori S."/>
            <person name="Miyagawa K."/>
            <person name="Suzuki Y."/>
            <person name="Kubo T."/>
            <person name="Oyama M."/>
            <person name="Kohara Y."/>
            <person name="Fujiyama A."/>
            <person name="Arakawa K."/>
            <person name="Katayama T."/>
            <person name="Toyoda A."/>
            <person name="Kunieda T."/>
        </authorList>
    </citation>
    <scope>NUCLEOTIDE SEQUENCE [LARGE SCALE GENOMIC DNA]</scope>
    <source>
        <strain evidence="4 5">YOKOZUNA-1</strain>
    </source>
</reference>
<evidence type="ECO:0000256" key="1">
    <source>
        <dbReference type="ARBA" id="ARBA00031966"/>
    </source>
</evidence>
<dbReference type="GO" id="GO:0006264">
    <property type="term" value="P:mitochondrial DNA replication"/>
    <property type="evidence" value="ECO:0007669"/>
    <property type="project" value="TreeGrafter"/>
</dbReference>
<keyword evidence="5" id="KW-1185">Reference proteome</keyword>
<dbReference type="SUPFAM" id="SSF56672">
    <property type="entry name" value="DNA/RNA polymerases"/>
    <property type="match status" value="1"/>
</dbReference>
<dbReference type="GO" id="GO:0003677">
    <property type="term" value="F:DNA binding"/>
    <property type="evidence" value="ECO:0007669"/>
    <property type="project" value="InterPro"/>
</dbReference>
<gene>
    <name evidence="4" type="primary">RvY_13617-1</name>
    <name evidence="4" type="synonym">RvY_13617.1</name>
    <name evidence="4" type="ORF">RvY_13617</name>
</gene>
<feature type="domain" description="DNA-directed DNA polymerase family A palm" evidence="3">
    <location>
        <begin position="866"/>
        <end position="1149"/>
    </location>
</feature>
<dbReference type="AlphaFoldDB" id="A0A1D1VQN1"/>
<feature type="region of interest" description="Disordered" evidence="2">
    <location>
        <begin position="48"/>
        <end position="70"/>
    </location>
</feature>
<organism evidence="4 5">
    <name type="scientific">Ramazzottius varieornatus</name>
    <name type="common">Water bear</name>
    <name type="synonym">Tardigrade</name>
    <dbReference type="NCBI Taxonomy" id="947166"/>
    <lineage>
        <taxon>Eukaryota</taxon>
        <taxon>Metazoa</taxon>
        <taxon>Ecdysozoa</taxon>
        <taxon>Tardigrada</taxon>
        <taxon>Eutardigrada</taxon>
        <taxon>Parachela</taxon>
        <taxon>Hypsibioidea</taxon>
        <taxon>Ramazzottiidae</taxon>
        <taxon>Ramazzottius</taxon>
    </lineage>
</organism>
<comment type="caution">
    <text evidence="4">The sequence shown here is derived from an EMBL/GenBank/DDBJ whole genome shotgun (WGS) entry which is preliminary data.</text>
</comment>
<proteinExistence type="predicted"/>
<dbReference type="Gene3D" id="3.30.420.390">
    <property type="match status" value="2"/>
</dbReference>
<dbReference type="SMART" id="SM00482">
    <property type="entry name" value="POLAc"/>
    <property type="match status" value="1"/>
</dbReference>
<accession>A0A1D1VQN1</accession>
<feature type="region of interest" description="Disordered" evidence="2">
    <location>
        <begin position="661"/>
        <end position="688"/>
    </location>
</feature>
<evidence type="ECO:0000313" key="5">
    <source>
        <dbReference type="Proteomes" id="UP000186922"/>
    </source>
</evidence>
<dbReference type="Pfam" id="PF18136">
    <property type="entry name" value="DNApol_Exo"/>
    <property type="match status" value="1"/>
</dbReference>
<evidence type="ECO:0000256" key="2">
    <source>
        <dbReference type="SAM" id="MobiDB-lite"/>
    </source>
</evidence>
<dbReference type="PANTHER" id="PTHR10267:SF0">
    <property type="entry name" value="DNA POLYMERASE SUBUNIT GAMMA-1"/>
    <property type="match status" value="1"/>
</dbReference>
<dbReference type="InterPro" id="IPR002297">
    <property type="entry name" value="DNA-dir_DNA_pol_A_mt"/>
</dbReference>
<dbReference type="GO" id="GO:0003887">
    <property type="term" value="F:DNA-directed DNA polymerase activity"/>
    <property type="evidence" value="ECO:0007669"/>
    <property type="project" value="InterPro"/>
</dbReference>
<dbReference type="SUPFAM" id="SSF53098">
    <property type="entry name" value="Ribonuclease H-like"/>
    <property type="match status" value="1"/>
</dbReference>
<evidence type="ECO:0000313" key="4">
    <source>
        <dbReference type="EMBL" id="GAV03146.1"/>
    </source>
</evidence>
<evidence type="ECO:0000259" key="3">
    <source>
        <dbReference type="SMART" id="SM00482"/>
    </source>
</evidence>
<dbReference type="STRING" id="947166.A0A1D1VQN1"/>
<dbReference type="InterPro" id="IPR001098">
    <property type="entry name" value="DNA-dir_DNA_pol_A_palm_dom"/>
</dbReference>
<dbReference type="PANTHER" id="PTHR10267">
    <property type="entry name" value="DNA POLYMERASE SUBUNIT GAMMA-1"/>
    <property type="match status" value="1"/>
</dbReference>
<dbReference type="EMBL" id="BDGG01000009">
    <property type="protein sequence ID" value="GAV03146.1"/>
    <property type="molecule type" value="Genomic_DNA"/>
</dbReference>
<dbReference type="Proteomes" id="UP000186922">
    <property type="component" value="Unassembled WGS sequence"/>
</dbReference>